<dbReference type="EMBL" id="WHWB01034126">
    <property type="protein sequence ID" value="KAJ7413740.1"/>
    <property type="molecule type" value="Genomic_DNA"/>
</dbReference>
<gene>
    <name evidence="1" type="ORF">WISP_88715</name>
</gene>
<reference evidence="1" key="1">
    <citation type="submission" date="2019-10" db="EMBL/GenBank/DDBJ databases">
        <authorList>
            <person name="Soares A.E.R."/>
            <person name="Aleixo A."/>
            <person name="Schneider P."/>
            <person name="Miyaki C.Y."/>
            <person name="Schneider M.P."/>
            <person name="Mello C."/>
            <person name="Vasconcelos A.T.R."/>
        </authorList>
    </citation>
    <scope>NUCLEOTIDE SEQUENCE</scope>
    <source>
        <tissue evidence="1">Muscle</tissue>
    </source>
</reference>
<evidence type="ECO:0000313" key="1">
    <source>
        <dbReference type="EMBL" id="KAJ7413740.1"/>
    </source>
</evidence>
<organism evidence="1 2">
    <name type="scientific">Willisornis vidua</name>
    <name type="common">Xingu scale-backed antbird</name>
    <dbReference type="NCBI Taxonomy" id="1566151"/>
    <lineage>
        <taxon>Eukaryota</taxon>
        <taxon>Metazoa</taxon>
        <taxon>Chordata</taxon>
        <taxon>Craniata</taxon>
        <taxon>Vertebrata</taxon>
        <taxon>Euteleostomi</taxon>
        <taxon>Archelosauria</taxon>
        <taxon>Archosauria</taxon>
        <taxon>Dinosauria</taxon>
        <taxon>Saurischia</taxon>
        <taxon>Theropoda</taxon>
        <taxon>Coelurosauria</taxon>
        <taxon>Aves</taxon>
        <taxon>Neognathae</taxon>
        <taxon>Neoaves</taxon>
        <taxon>Telluraves</taxon>
        <taxon>Australaves</taxon>
        <taxon>Passeriformes</taxon>
        <taxon>Thamnophilidae</taxon>
        <taxon>Willisornis</taxon>
    </lineage>
</organism>
<keyword evidence="2" id="KW-1185">Reference proteome</keyword>
<protein>
    <submittedName>
        <fullName evidence="1">Uncharacterized protein</fullName>
    </submittedName>
</protein>
<name>A0ABQ9D2K8_9PASS</name>
<accession>A0ABQ9D2K8</accession>
<dbReference type="Proteomes" id="UP001145742">
    <property type="component" value="Unassembled WGS sequence"/>
</dbReference>
<comment type="caution">
    <text evidence="1">The sequence shown here is derived from an EMBL/GenBank/DDBJ whole genome shotgun (WGS) entry which is preliminary data.</text>
</comment>
<proteinExistence type="predicted"/>
<sequence>MITFTFHMKKQKLGTLASVTSQKDVILSLFILFFGDGALRCVVMTDRLGWSKEVNEHFALVSELSYPFDYGYSKFESNLFQTINKERSFLEKQFEF</sequence>
<evidence type="ECO:0000313" key="2">
    <source>
        <dbReference type="Proteomes" id="UP001145742"/>
    </source>
</evidence>